<evidence type="ECO:0000313" key="2">
    <source>
        <dbReference type="Proteomes" id="UP000552683"/>
    </source>
</evidence>
<proteinExistence type="predicted"/>
<evidence type="ECO:0000313" key="1">
    <source>
        <dbReference type="EMBL" id="MBC2883337.1"/>
    </source>
</evidence>
<dbReference type="AlphaFoldDB" id="A0A842J695"/>
<organism evidence="1 2">
    <name type="scientific">Campylobacter massiliensis</name>
    <dbReference type="NCBI Taxonomy" id="2762557"/>
    <lineage>
        <taxon>Bacteria</taxon>
        <taxon>Pseudomonadati</taxon>
        <taxon>Campylobacterota</taxon>
        <taxon>Epsilonproteobacteria</taxon>
        <taxon>Campylobacterales</taxon>
        <taxon>Campylobacteraceae</taxon>
        <taxon>Campylobacter</taxon>
    </lineage>
</organism>
<comment type="caution">
    <text evidence="1">The sequence shown here is derived from an EMBL/GenBank/DDBJ whole genome shotgun (WGS) entry which is preliminary data.</text>
</comment>
<protein>
    <submittedName>
        <fullName evidence="1">Uncharacterized protein</fullName>
    </submittedName>
</protein>
<keyword evidence="2" id="KW-1185">Reference proteome</keyword>
<name>A0A842J695_9BACT</name>
<dbReference type="EMBL" id="JACLZK010000002">
    <property type="protein sequence ID" value="MBC2883337.1"/>
    <property type="molecule type" value="Genomic_DNA"/>
</dbReference>
<sequence length="257" mass="28950">MGYDVSYHPINESEIKQWYFDALKSAREGDWSVVERLAKEYGMEDFYAQKYIDTLKIALETKDNESFSVSHGYILATVQGFFRKYFYTRGTAFSFLAQEHGEFKRYLSDISGVIPPEIKAKFTGEFDGNYSSGAFISAANLAKFWQDYNAGGNIKQKTDDFYAQNLPAFLSAVKFSVENSYGLFEATDVIIPNPIDLNDSECYSNLFNCDPEGAFIYADTAAQQLSEAMKLDKSKKESNKNEGSGGFFGAIKKLFGK</sequence>
<gene>
    <name evidence="1" type="ORF">H7R39_08735</name>
</gene>
<reference evidence="1 2" key="1">
    <citation type="submission" date="2020-08" db="EMBL/GenBank/DDBJ databases">
        <title>Complete genome and description of Campylobacter massiliensis Marseille-Q3452 sp. nov.</title>
        <authorList>
            <person name="Antezack A."/>
        </authorList>
    </citation>
    <scope>NUCLEOTIDE SEQUENCE [LARGE SCALE GENOMIC DNA]</scope>
    <source>
        <strain evidence="1 2">Marseille-Q3452</strain>
    </source>
</reference>
<accession>A0A842J695</accession>
<dbReference type="Proteomes" id="UP000552683">
    <property type="component" value="Unassembled WGS sequence"/>
</dbReference>
<dbReference type="RefSeq" id="WP_185898865.1">
    <property type="nucleotide sequence ID" value="NZ_JACLZK010000002.1"/>
</dbReference>